<dbReference type="InterPro" id="IPR046939">
    <property type="entry name" value="TPPII_C_sf"/>
</dbReference>
<keyword evidence="5" id="KW-0031">Aminopeptidase</keyword>
<comment type="similarity">
    <text evidence="2 9">Belongs to the peptidase S8 family.</text>
</comment>
<dbReference type="STRING" id="1754192.A0A1Y1XBJ4"/>
<dbReference type="Pfam" id="PF21223">
    <property type="entry name" value="TPPII_Ig-like-1"/>
    <property type="match status" value="1"/>
</dbReference>
<name>A0A1Y1XBJ4_9FUNG</name>
<comment type="caution">
    <text evidence="16">The sequence shown here is derived from an EMBL/GenBank/DDBJ whole genome shotgun (WGS) entry which is preliminary data.</text>
</comment>
<keyword evidence="17" id="KW-1185">Reference proteome</keyword>
<dbReference type="Gene3D" id="2.20.25.690">
    <property type="match status" value="1"/>
</dbReference>
<dbReference type="InterPro" id="IPR000209">
    <property type="entry name" value="Peptidase_S8/S53_dom"/>
</dbReference>
<dbReference type="GO" id="GO:0006508">
    <property type="term" value="P:proteolysis"/>
    <property type="evidence" value="ECO:0007669"/>
    <property type="project" value="UniProtKB-KW"/>
</dbReference>
<dbReference type="Gene3D" id="2.60.40.3170">
    <property type="match status" value="1"/>
</dbReference>
<feature type="active site" description="Charge relay system" evidence="9">
    <location>
        <position position="269"/>
    </location>
</feature>
<comment type="catalytic activity">
    <reaction evidence="1">
        <text>Release of an N-terminal tripeptide from a polypeptide.</text>
        <dbReference type="EC" id="3.4.14.10"/>
    </reaction>
</comment>
<dbReference type="PANTHER" id="PTHR43806">
    <property type="entry name" value="PEPTIDASE S8"/>
    <property type="match status" value="1"/>
</dbReference>
<evidence type="ECO:0000256" key="1">
    <source>
        <dbReference type="ARBA" id="ARBA00001910"/>
    </source>
</evidence>
<feature type="active site" description="Charge relay system" evidence="9">
    <location>
        <position position="455"/>
    </location>
</feature>
<evidence type="ECO:0000256" key="6">
    <source>
        <dbReference type="ARBA" id="ARBA00022670"/>
    </source>
</evidence>
<evidence type="ECO:0000256" key="10">
    <source>
        <dbReference type="SAM" id="Coils"/>
    </source>
</evidence>
<keyword evidence="10" id="KW-0175">Coiled coil</keyword>
<gene>
    <name evidence="16" type="ORF">BCR32DRAFT_267208</name>
</gene>
<feature type="active site" description="Charge relay system" evidence="9">
    <location>
        <position position="41"/>
    </location>
</feature>
<dbReference type="Pfam" id="PF00082">
    <property type="entry name" value="Peptidase_S8"/>
    <property type="match status" value="1"/>
</dbReference>
<dbReference type="InterPro" id="IPR015500">
    <property type="entry name" value="Peptidase_S8_subtilisin-rel"/>
</dbReference>
<accession>A0A1Y1XBJ4</accession>
<evidence type="ECO:0000256" key="2">
    <source>
        <dbReference type="ARBA" id="ARBA00011073"/>
    </source>
</evidence>
<dbReference type="PANTHER" id="PTHR43806:SF14">
    <property type="entry name" value="TRIPEPTIDYL-PEPTIDASE 2"/>
    <property type="match status" value="1"/>
</dbReference>
<evidence type="ECO:0000259" key="15">
    <source>
        <dbReference type="Pfam" id="PF21316"/>
    </source>
</evidence>
<evidence type="ECO:0000256" key="11">
    <source>
        <dbReference type="SAM" id="MobiDB-lite"/>
    </source>
</evidence>
<feature type="compositionally biased region" description="Low complexity" evidence="11">
    <location>
        <begin position="1029"/>
        <end position="1042"/>
    </location>
</feature>
<keyword evidence="8 9" id="KW-0720">Serine protease</keyword>
<dbReference type="Pfam" id="PF12580">
    <property type="entry name" value="TPPII"/>
    <property type="match status" value="1"/>
</dbReference>
<evidence type="ECO:0000256" key="3">
    <source>
        <dbReference type="ARBA" id="ARBA00012462"/>
    </source>
</evidence>
<evidence type="ECO:0000313" key="17">
    <source>
        <dbReference type="Proteomes" id="UP000193944"/>
    </source>
</evidence>
<dbReference type="Proteomes" id="UP000193944">
    <property type="component" value="Unassembled WGS sequence"/>
</dbReference>
<dbReference type="InterPro" id="IPR023828">
    <property type="entry name" value="Peptidase_S8_Ser-AS"/>
</dbReference>
<keyword evidence="7 9" id="KW-0378">Hydrolase</keyword>
<evidence type="ECO:0000259" key="13">
    <source>
        <dbReference type="Pfam" id="PF12580"/>
    </source>
</evidence>
<evidence type="ECO:0000256" key="7">
    <source>
        <dbReference type="ARBA" id="ARBA00022801"/>
    </source>
</evidence>
<dbReference type="CDD" id="cd04857">
    <property type="entry name" value="Peptidases_S8_Tripeptidyl_Aminopeptidase_II"/>
    <property type="match status" value="1"/>
</dbReference>
<dbReference type="SUPFAM" id="SSF52743">
    <property type="entry name" value="Subtilisin-like"/>
    <property type="match status" value="1"/>
</dbReference>
<feature type="domain" description="Tripeptidyl peptidase II second Ig-like" evidence="13">
    <location>
        <begin position="796"/>
        <end position="975"/>
    </location>
</feature>
<feature type="domain" description="Peptidase S8/S53" evidence="12">
    <location>
        <begin position="32"/>
        <end position="496"/>
    </location>
</feature>
<feature type="coiled-coil region" evidence="10">
    <location>
        <begin position="1090"/>
        <end position="1134"/>
    </location>
</feature>
<organism evidence="16 17">
    <name type="scientific">Anaeromyces robustus</name>
    <dbReference type="NCBI Taxonomy" id="1754192"/>
    <lineage>
        <taxon>Eukaryota</taxon>
        <taxon>Fungi</taxon>
        <taxon>Fungi incertae sedis</taxon>
        <taxon>Chytridiomycota</taxon>
        <taxon>Chytridiomycota incertae sedis</taxon>
        <taxon>Neocallimastigomycetes</taxon>
        <taxon>Neocallimastigales</taxon>
        <taxon>Neocallimastigaceae</taxon>
        <taxon>Anaeromyces</taxon>
    </lineage>
</organism>
<feature type="region of interest" description="Disordered" evidence="11">
    <location>
        <begin position="1022"/>
        <end position="1044"/>
    </location>
</feature>
<dbReference type="InterPro" id="IPR048384">
    <property type="entry name" value="TPPII_GBD"/>
</dbReference>
<evidence type="ECO:0000259" key="14">
    <source>
        <dbReference type="Pfam" id="PF21223"/>
    </source>
</evidence>
<dbReference type="InterPro" id="IPR046940">
    <property type="entry name" value="TPPII_Ig-like_sf"/>
</dbReference>
<dbReference type="InterPro" id="IPR036852">
    <property type="entry name" value="Peptidase_S8/S53_dom_sf"/>
</dbReference>
<dbReference type="InterPro" id="IPR050131">
    <property type="entry name" value="Peptidase_S8_subtilisin-like"/>
</dbReference>
<dbReference type="InterPro" id="IPR022229">
    <property type="entry name" value="TPPII_Ig-like-2"/>
</dbReference>
<dbReference type="OrthoDB" id="10256524at2759"/>
<dbReference type="PRINTS" id="PR00723">
    <property type="entry name" value="SUBTILISIN"/>
</dbReference>
<keyword evidence="6 9" id="KW-0645">Protease</keyword>
<reference evidence="16 17" key="1">
    <citation type="submission" date="2016-08" db="EMBL/GenBank/DDBJ databases">
        <title>A Parts List for Fungal Cellulosomes Revealed by Comparative Genomics.</title>
        <authorList>
            <consortium name="DOE Joint Genome Institute"/>
            <person name="Haitjema C.H."/>
            <person name="Gilmore S.P."/>
            <person name="Henske J.K."/>
            <person name="Solomon K.V."/>
            <person name="De Groot R."/>
            <person name="Kuo A."/>
            <person name="Mondo S.J."/>
            <person name="Salamov A.A."/>
            <person name="Labutti K."/>
            <person name="Zhao Z."/>
            <person name="Chiniquy J."/>
            <person name="Barry K."/>
            <person name="Brewer H.M."/>
            <person name="Purvine S.O."/>
            <person name="Wright A.T."/>
            <person name="Boxma B."/>
            <person name="Van Alen T."/>
            <person name="Hackstein J.H."/>
            <person name="Baker S.E."/>
            <person name="Grigoriev I.V."/>
            <person name="O'Malley M.A."/>
        </authorList>
    </citation>
    <scope>NUCLEOTIDE SEQUENCE [LARGE SCALE GENOMIC DNA]</scope>
    <source>
        <strain evidence="16 17">S4</strain>
    </source>
</reference>
<dbReference type="Gene3D" id="3.40.50.200">
    <property type="entry name" value="Peptidase S8/S53 domain"/>
    <property type="match status" value="1"/>
</dbReference>
<protein>
    <recommendedName>
        <fullName evidence="4">Tripeptidyl-peptidase 2</fullName>
        <ecNumber evidence="3">3.4.14.10</ecNumber>
    </recommendedName>
</protein>
<proteinExistence type="inferred from homology"/>
<dbReference type="PROSITE" id="PS00138">
    <property type="entry name" value="SUBTILASE_SER"/>
    <property type="match status" value="1"/>
</dbReference>
<dbReference type="EMBL" id="MCFG01000080">
    <property type="protein sequence ID" value="ORX83108.1"/>
    <property type="molecule type" value="Genomic_DNA"/>
</dbReference>
<dbReference type="InterPro" id="IPR048383">
    <property type="entry name" value="TPPII_Ig-like-1"/>
</dbReference>
<dbReference type="GO" id="GO:0004252">
    <property type="term" value="F:serine-type endopeptidase activity"/>
    <property type="evidence" value="ECO:0007669"/>
    <property type="project" value="UniProtKB-UniRule"/>
</dbReference>
<evidence type="ECO:0000256" key="9">
    <source>
        <dbReference type="PROSITE-ProRule" id="PRU01240"/>
    </source>
</evidence>
<evidence type="ECO:0000256" key="5">
    <source>
        <dbReference type="ARBA" id="ARBA00022438"/>
    </source>
</evidence>
<dbReference type="EC" id="3.4.14.10" evidence="3"/>
<dbReference type="GO" id="GO:0004177">
    <property type="term" value="F:aminopeptidase activity"/>
    <property type="evidence" value="ECO:0007669"/>
    <property type="project" value="UniProtKB-KW"/>
</dbReference>
<feature type="domain" description="Tripeptidyl-peptidase II galactose-binding" evidence="15">
    <location>
        <begin position="662"/>
        <end position="757"/>
    </location>
</feature>
<evidence type="ECO:0000259" key="12">
    <source>
        <dbReference type="Pfam" id="PF00082"/>
    </source>
</evidence>
<evidence type="ECO:0000313" key="16">
    <source>
        <dbReference type="EMBL" id="ORX83108.1"/>
    </source>
</evidence>
<dbReference type="Gene3D" id="1.25.40.710">
    <property type="match status" value="1"/>
</dbReference>
<sequence length="1310" mass="147390">MAELDKFPTYDLLPKEVTQALSFIRKNPEYDGRGTVVAILDTGVDVGAPGLEKTSDGKQKIIDAIDCTGSGDVPLQDVPEDKIKITDDAISIIGASGKTLLLNKEWSNPSNKWKIGLKPLYDVFPKSLLTRIKKERKEAFEKKHHQLITDVENDINNWELNYKNKDKLTEDEIMEKDDLANRLAVLKEFYKNFDDPGIILDCVVFNDGNEWKAVIDTNGSGDLRNSTVLSNFNVKYQYLKFGDDDQLNFSINIYDEGETLSIVTVAGSHGTHVAAITSAYYPDKPEQNGIAPGAQIISLKIGDTRLGSMETGVGLTRAAICLSRLKCDLANMSYGEGSSKANVGSFCELLRDKVVNETGTVFVSSAGNNGPALTTSGSPGGTTEGVISVGAYVASGMMEAEYSLLEKVPERPYTWSSRGPTEDGDVGVTVYAPGGAITSVPPYTLASSQLMNGTSMSSPNCCGCLALIISALKANNIQYTPYRITKAIQRTAKDINNPMKVGLIQVENAFNDLVNYKDDKTQDISFKIEISECNNGRGIYIRDIINANKTTQYSINVKPTFMKTDDEILNKQRLEYESKIALVSTAGWIRCPKYLLLNNGGRSFSIQVNPTNLDSGFHFAEILAYDTESEANPLFKIPVTVIKPENKIDDNTIDFYYNNLKFSSGDIKRIFLSTPKNANIIEIILKSKNRDTNARFTLHTIQLLNQRCYSTCEYEVSFNLNSNSLDDTQEQKFTRSYLVIPNTVIELCLAQFWSSLGESNISLEVHFHSILVNDSPYGDVILKESDFIDGIDITAPLRKEGLNISCSLNTLTRSFKPSEELITPMKSRDVLPDSKQVLQLVLTYEFKLNENTNVNIRFPALNNYIYDSAHEGMFIIIYDANKKVVAYRDIFPKSQKLSKGEYTVKLQILSKSIELLERIKSMAMIVEQTLPKGKEINVTFFRDIISAINNKGAGYGSKVLAYNERRPLFLIPGNGNYNRPKDLTQDSTLSGELKLTNLKLEKPLFRIQYSIAPENKIKEKPLISKDTINDNNPENDNNPNDRNSLKEAIRDLQISYLKKLKNDELTALLAVLEVDYPNHIPLMLEKINIINNKINELSKSLDKCDDLEKSRKIMDEIIEKCNELIEQTNKLEEVIDTKDLSSYYGLKHQKIITESEKKLKADNDKKKEYLIQALNMKCEAYNNLIHVTQLKIVTDQDNANEIENLKKYINESNKAMKDYFAWAEHTDYKYTMAYVRKEELVGRYGNALKALNKYISDTPIGDLCKSNIGNVNEASKRRLNILNTLNWKCWSDYEEIQKYLRSPSDYALLN</sequence>
<dbReference type="PROSITE" id="PS51892">
    <property type="entry name" value="SUBTILASE"/>
    <property type="match status" value="1"/>
</dbReference>
<evidence type="ECO:0000256" key="4">
    <source>
        <dbReference type="ARBA" id="ARBA00020244"/>
    </source>
</evidence>
<dbReference type="InterPro" id="IPR034051">
    <property type="entry name" value="TPP_II_domain"/>
</dbReference>
<feature type="domain" description="Tripeptidyl-peptidase II first Ig-like" evidence="14">
    <location>
        <begin position="524"/>
        <end position="642"/>
    </location>
</feature>
<reference evidence="16 17" key="2">
    <citation type="submission" date="2016-08" db="EMBL/GenBank/DDBJ databases">
        <title>Pervasive Adenine N6-methylation of Active Genes in Fungi.</title>
        <authorList>
            <consortium name="DOE Joint Genome Institute"/>
            <person name="Mondo S.J."/>
            <person name="Dannebaum R.O."/>
            <person name="Kuo R.C."/>
            <person name="Labutti K."/>
            <person name="Haridas S."/>
            <person name="Kuo A."/>
            <person name="Salamov A."/>
            <person name="Ahrendt S.R."/>
            <person name="Lipzen A."/>
            <person name="Sullivan W."/>
            <person name="Andreopoulos W.B."/>
            <person name="Clum A."/>
            <person name="Lindquist E."/>
            <person name="Daum C."/>
            <person name="Ramamoorthy G.K."/>
            <person name="Gryganskyi A."/>
            <person name="Culley D."/>
            <person name="Magnuson J.K."/>
            <person name="James T.Y."/>
            <person name="O'Malley M.A."/>
            <person name="Stajich J.E."/>
            <person name="Spatafora J.W."/>
            <person name="Visel A."/>
            <person name="Grigoriev I.V."/>
        </authorList>
    </citation>
    <scope>NUCLEOTIDE SEQUENCE [LARGE SCALE GENOMIC DNA]</scope>
    <source>
        <strain evidence="16 17">S4</strain>
    </source>
</reference>
<evidence type="ECO:0000256" key="8">
    <source>
        <dbReference type="ARBA" id="ARBA00022825"/>
    </source>
</evidence>
<dbReference type="Pfam" id="PF21316">
    <property type="entry name" value="TPPII_GBD"/>
    <property type="match status" value="1"/>
</dbReference>
<dbReference type="FunFam" id="3.40.50.200:FF:000003">
    <property type="entry name" value="Tripeptidyl peptidase 2"/>
    <property type="match status" value="1"/>
</dbReference>
<dbReference type="GO" id="GO:0008240">
    <property type="term" value="F:tripeptidyl-peptidase activity"/>
    <property type="evidence" value="ECO:0007669"/>
    <property type="project" value="UniProtKB-EC"/>
</dbReference>
<dbReference type="GO" id="GO:0005829">
    <property type="term" value="C:cytosol"/>
    <property type="evidence" value="ECO:0007669"/>
    <property type="project" value="TreeGrafter"/>
</dbReference>